<proteinExistence type="predicted"/>
<evidence type="ECO:0000313" key="1">
    <source>
        <dbReference type="EMBL" id="VEU59795.1"/>
    </source>
</evidence>
<dbReference type="InterPro" id="IPR013324">
    <property type="entry name" value="RNA_pol_sigma_r3/r4-like"/>
</dbReference>
<keyword evidence="2" id="KW-1185">Reference proteome</keyword>
<protein>
    <submittedName>
        <fullName evidence="1">Uncharacterized protein</fullName>
    </submittedName>
</protein>
<dbReference type="EMBL" id="LR214951">
    <property type="protein sequence ID" value="VEU59795.1"/>
    <property type="molecule type" value="Genomic_DNA"/>
</dbReference>
<dbReference type="Proteomes" id="UP000289440">
    <property type="component" value="Chromosome"/>
</dbReference>
<organism evidence="1 2">
    <name type="scientific">Mesomycoplasma neurolyticum</name>
    <dbReference type="NCBI Taxonomy" id="2120"/>
    <lineage>
        <taxon>Bacteria</taxon>
        <taxon>Bacillati</taxon>
        <taxon>Mycoplasmatota</taxon>
        <taxon>Mycoplasmoidales</taxon>
        <taxon>Metamycoplasmataceae</taxon>
        <taxon>Mesomycoplasma</taxon>
    </lineage>
</organism>
<gene>
    <name evidence="1" type="ORF">NCTC10166_00781</name>
</gene>
<dbReference type="KEGG" id="mnu:NCTC10166_00781"/>
<name>A0A449A6B2_9BACT</name>
<dbReference type="SUPFAM" id="SSF88659">
    <property type="entry name" value="Sigma3 and sigma4 domains of RNA polymerase sigma factors"/>
    <property type="match status" value="1"/>
</dbReference>
<accession>A0A449A6B2</accession>
<reference evidence="1 2" key="1">
    <citation type="submission" date="2019-01" db="EMBL/GenBank/DDBJ databases">
        <authorList>
            <consortium name="Pathogen Informatics"/>
        </authorList>
    </citation>
    <scope>NUCLEOTIDE SEQUENCE [LARGE SCALE GENOMIC DNA]</scope>
    <source>
        <strain evidence="1 2">NCTC10166</strain>
    </source>
</reference>
<sequence length="172" mass="20433">MSNLFQKHISLVEIAAKKAKFLFKNIPIEYEDLYVVGLGILNKLLSQKLLIPSDNPNAWLYKRIYLKLLEYCKKFTSSNHKIMNYKSDYADEKLYYKNSSTNSEFEYLNFKEIETKDFFKNFSDEKKSILWMYFVEKIAVKQISKLLYISSNKINDLIKTSKKLAINYINDQ</sequence>
<evidence type="ECO:0000313" key="2">
    <source>
        <dbReference type="Proteomes" id="UP000289440"/>
    </source>
</evidence>
<dbReference type="AlphaFoldDB" id="A0A449A6B2"/>